<evidence type="ECO:0000256" key="1">
    <source>
        <dbReference type="SAM" id="SignalP"/>
    </source>
</evidence>
<protein>
    <recommendedName>
        <fullName evidence="3">Cadherin domain-containing protein</fullName>
    </recommendedName>
</protein>
<feature type="signal peptide" evidence="1">
    <location>
        <begin position="1"/>
        <end position="27"/>
    </location>
</feature>
<proteinExistence type="predicted"/>
<feature type="chain" id="PRO_5005583697" description="Cadherin domain-containing protein" evidence="1">
    <location>
        <begin position="28"/>
        <end position="136"/>
    </location>
</feature>
<organism evidence="2">
    <name type="scientific">Octopus bimaculoides</name>
    <name type="common">California two-spotted octopus</name>
    <dbReference type="NCBI Taxonomy" id="37653"/>
    <lineage>
        <taxon>Eukaryota</taxon>
        <taxon>Metazoa</taxon>
        <taxon>Spiralia</taxon>
        <taxon>Lophotrochozoa</taxon>
        <taxon>Mollusca</taxon>
        <taxon>Cephalopoda</taxon>
        <taxon>Coleoidea</taxon>
        <taxon>Octopodiformes</taxon>
        <taxon>Octopoda</taxon>
        <taxon>Incirrata</taxon>
        <taxon>Octopodidae</taxon>
        <taxon>Octopus</taxon>
    </lineage>
</organism>
<dbReference type="EMBL" id="KQ418504">
    <property type="protein sequence ID" value="KOF87050.1"/>
    <property type="molecule type" value="Genomic_DNA"/>
</dbReference>
<keyword evidence="1" id="KW-0732">Signal</keyword>
<dbReference type="InterPro" id="IPR015919">
    <property type="entry name" value="Cadherin-like_sf"/>
</dbReference>
<evidence type="ECO:0008006" key="3">
    <source>
        <dbReference type="Google" id="ProtNLM"/>
    </source>
</evidence>
<dbReference type="GO" id="GO:0005509">
    <property type="term" value="F:calcium ion binding"/>
    <property type="evidence" value="ECO:0007669"/>
    <property type="project" value="InterPro"/>
</dbReference>
<dbReference type="GO" id="GO:0016020">
    <property type="term" value="C:membrane"/>
    <property type="evidence" value="ECO:0007669"/>
    <property type="project" value="InterPro"/>
</dbReference>
<accession>A0A0L8HE67</accession>
<dbReference type="SUPFAM" id="SSF49313">
    <property type="entry name" value="Cadherin-like"/>
    <property type="match status" value="1"/>
</dbReference>
<evidence type="ECO:0000313" key="2">
    <source>
        <dbReference type="EMBL" id="KOF87050.1"/>
    </source>
</evidence>
<gene>
    <name evidence="2" type="ORF">OCBIM_22017528mg</name>
</gene>
<dbReference type="AlphaFoldDB" id="A0A0L8HE67"/>
<reference evidence="2" key="1">
    <citation type="submission" date="2015-07" db="EMBL/GenBank/DDBJ databases">
        <title>MeaNS - Measles Nucleotide Surveillance Program.</title>
        <authorList>
            <person name="Tran T."/>
            <person name="Druce J."/>
        </authorList>
    </citation>
    <scope>NUCLEOTIDE SEQUENCE</scope>
    <source>
        <strain evidence="2">UCB-OBI-ISO-001</strain>
        <tissue evidence="2">Gonad</tissue>
    </source>
</reference>
<sequence length="136" mass="15264">MKANDGLTLWLVVIQLLVVLKTGFVSGVCDIPSSTILLTENVPKDTVVANLTTDNWSFSNSTPFGYITLQNNTFGYFYLKTAKVIDVEEMKRTMIKVVLICNGEKIITFPVTERNEYPPLFTNTSYTIQVKEASNQ</sequence>
<dbReference type="KEGG" id="obi:106871504"/>
<name>A0A0L8HE67_OCTBM</name>